<evidence type="ECO:0008006" key="4">
    <source>
        <dbReference type="Google" id="ProtNLM"/>
    </source>
</evidence>
<keyword evidence="1" id="KW-1133">Transmembrane helix</keyword>
<keyword evidence="1" id="KW-0472">Membrane</keyword>
<feature type="transmembrane region" description="Helical" evidence="1">
    <location>
        <begin position="137"/>
        <end position="157"/>
    </location>
</feature>
<dbReference type="Proteomes" id="UP001165074">
    <property type="component" value="Unassembled WGS sequence"/>
</dbReference>
<accession>A0A9W6RWJ5</accession>
<evidence type="ECO:0000313" key="2">
    <source>
        <dbReference type="EMBL" id="GLY83101.1"/>
    </source>
</evidence>
<feature type="transmembrane region" description="Helical" evidence="1">
    <location>
        <begin position="63"/>
        <end position="81"/>
    </location>
</feature>
<evidence type="ECO:0000256" key="1">
    <source>
        <dbReference type="SAM" id="Phobius"/>
    </source>
</evidence>
<sequence>MSLPPSAGWCLTVVFACSGGWFLYQCVRATAGAAERISLFLHAVMCLVMIPMVWPWGARVPHGPQVTLLGAGVVWFVVSAVRERRMTPAIRDAHHALMAAMMAWMVITPMPVPRDGPVPRMDGGHAAMAQMSGPTPAAVTLAAYCLIATVVWLAEAGTATGPQPLIRRLPSAAGHAAMSLGTGVLALAMS</sequence>
<dbReference type="AlphaFoldDB" id="A0A9W6RWJ5"/>
<reference evidence="2" key="1">
    <citation type="submission" date="2023-03" db="EMBL/GenBank/DDBJ databases">
        <title>Actinoallomurus iriomotensis NBRC 103684.</title>
        <authorList>
            <person name="Ichikawa N."/>
            <person name="Sato H."/>
            <person name="Tonouchi N."/>
        </authorList>
    </citation>
    <scope>NUCLEOTIDE SEQUENCE</scope>
    <source>
        <strain evidence="2">NBRC 103684</strain>
    </source>
</reference>
<keyword evidence="3" id="KW-1185">Reference proteome</keyword>
<dbReference type="RefSeq" id="WP_285567227.1">
    <property type="nucleotide sequence ID" value="NZ_BSTK01000002.1"/>
</dbReference>
<feature type="transmembrane region" description="Helical" evidence="1">
    <location>
        <begin position="39"/>
        <end position="57"/>
    </location>
</feature>
<comment type="caution">
    <text evidence="2">The sequence shown here is derived from an EMBL/GenBank/DDBJ whole genome shotgun (WGS) entry which is preliminary data.</text>
</comment>
<feature type="transmembrane region" description="Helical" evidence="1">
    <location>
        <begin position="93"/>
        <end position="112"/>
    </location>
</feature>
<dbReference type="InterPro" id="IPR033458">
    <property type="entry name" value="DUF5134"/>
</dbReference>
<organism evidence="2 3">
    <name type="scientific">Actinoallomurus iriomotensis</name>
    <dbReference type="NCBI Taxonomy" id="478107"/>
    <lineage>
        <taxon>Bacteria</taxon>
        <taxon>Bacillati</taxon>
        <taxon>Actinomycetota</taxon>
        <taxon>Actinomycetes</taxon>
        <taxon>Streptosporangiales</taxon>
        <taxon>Thermomonosporaceae</taxon>
        <taxon>Actinoallomurus</taxon>
    </lineage>
</organism>
<protein>
    <recommendedName>
        <fullName evidence="4">DUF5134 domain-containing protein</fullName>
    </recommendedName>
</protein>
<dbReference type="Pfam" id="PF17197">
    <property type="entry name" value="DUF5134"/>
    <property type="match status" value="1"/>
</dbReference>
<gene>
    <name evidence="2" type="ORF">Airi02_010310</name>
</gene>
<name>A0A9W6RWJ5_9ACTN</name>
<evidence type="ECO:0000313" key="3">
    <source>
        <dbReference type="Proteomes" id="UP001165074"/>
    </source>
</evidence>
<dbReference type="EMBL" id="BSTK01000002">
    <property type="protein sequence ID" value="GLY83101.1"/>
    <property type="molecule type" value="Genomic_DNA"/>
</dbReference>
<proteinExistence type="predicted"/>
<keyword evidence="1" id="KW-0812">Transmembrane</keyword>
<feature type="transmembrane region" description="Helical" evidence="1">
    <location>
        <begin position="6"/>
        <end position="27"/>
    </location>
</feature>